<dbReference type="SUPFAM" id="SSF56112">
    <property type="entry name" value="Protein kinase-like (PK-like)"/>
    <property type="match status" value="1"/>
</dbReference>
<dbReference type="Gramene" id="KZN06525">
    <property type="protein sequence ID" value="KZN06525"/>
    <property type="gene ID" value="DCAR_007362"/>
</dbReference>
<dbReference type="PANTHER" id="PTHR48011:SF7">
    <property type="entry name" value="F10K1.14 PROTEIN"/>
    <property type="match status" value="1"/>
</dbReference>
<dbReference type="FunFam" id="1.10.510.10:FF:001090">
    <property type="entry name" value="Serine threonine protein kinase putative"/>
    <property type="match status" value="1"/>
</dbReference>
<dbReference type="Gene3D" id="1.10.510.10">
    <property type="entry name" value="Transferase(Phosphotransferase) domain 1"/>
    <property type="match status" value="1"/>
</dbReference>
<organism evidence="1 2">
    <name type="scientific">Daucus carota subsp. sativus</name>
    <name type="common">Carrot</name>
    <dbReference type="NCBI Taxonomy" id="79200"/>
    <lineage>
        <taxon>Eukaryota</taxon>
        <taxon>Viridiplantae</taxon>
        <taxon>Streptophyta</taxon>
        <taxon>Embryophyta</taxon>
        <taxon>Tracheophyta</taxon>
        <taxon>Spermatophyta</taxon>
        <taxon>Magnoliopsida</taxon>
        <taxon>eudicotyledons</taxon>
        <taxon>Gunneridae</taxon>
        <taxon>Pentapetalae</taxon>
        <taxon>asterids</taxon>
        <taxon>campanulids</taxon>
        <taxon>Apiales</taxon>
        <taxon>Apiaceae</taxon>
        <taxon>Apioideae</taxon>
        <taxon>Scandiceae</taxon>
        <taxon>Daucinae</taxon>
        <taxon>Daucus</taxon>
        <taxon>Daucus sect. Daucus</taxon>
    </lineage>
</organism>
<dbReference type="GO" id="GO:0005524">
    <property type="term" value="F:ATP binding"/>
    <property type="evidence" value="ECO:0007669"/>
    <property type="project" value="UniProtKB-UniRule"/>
</dbReference>
<accession>A0A161X6F1</accession>
<dbReference type="PROSITE" id="PS00107">
    <property type="entry name" value="PROTEIN_KINASE_ATP"/>
    <property type="match status" value="1"/>
</dbReference>
<dbReference type="OMA" id="EWLRGKC"/>
<dbReference type="GO" id="GO:0007165">
    <property type="term" value="P:signal transduction"/>
    <property type="evidence" value="ECO:0007669"/>
    <property type="project" value="TreeGrafter"/>
</dbReference>
<evidence type="ECO:0000313" key="1">
    <source>
        <dbReference type="EMBL" id="WOG89076.1"/>
    </source>
</evidence>
<dbReference type="GO" id="GO:0004672">
    <property type="term" value="F:protein kinase activity"/>
    <property type="evidence" value="ECO:0007669"/>
    <property type="project" value="InterPro"/>
</dbReference>
<evidence type="ECO:0000313" key="2">
    <source>
        <dbReference type="Proteomes" id="UP000077755"/>
    </source>
</evidence>
<dbReference type="CDD" id="cd06606">
    <property type="entry name" value="STKc_MAPKKK"/>
    <property type="match status" value="1"/>
</dbReference>
<dbReference type="InterPro" id="IPR000719">
    <property type="entry name" value="Prot_kinase_dom"/>
</dbReference>
<dbReference type="Proteomes" id="UP000077755">
    <property type="component" value="Chromosome 2"/>
</dbReference>
<dbReference type="SMART" id="SM00220">
    <property type="entry name" value="S_TKc"/>
    <property type="match status" value="1"/>
</dbReference>
<protein>
    <submittedName>
        <fullName evidence="1">Uncharacterized protein</fullName>
    </submittedName>
</protein>
<dbReference type="InterPro" id="IPR017441">
    <property type="entry name" value="Protein_kinase_ATP_BS"/>
</dbReference>
<dbReference type="PANTHER" id="PTHR48011">
    <property type="entry name" value="CCR4-NOT TRANSCRIPTIONAL COMPLEX SUBUNIT CAF120-RELATED"/>
    <property type="match status" value="1"/>
</dbReference>
<dbReference type="GO" id="GO:0045893">
    <property type="term" value="P:positive regulation of DNA-templated transcription"/>
    <property type="evidence" value="ECO:0007669"/>
    <property type="project" value="EnsemblPlants"/>
</dbReference>
<dbReference type="InterPro" id="IPR011009">
    <property type="entry name" value="Kinase-like_dom_sf"/>
</dbReference>
<dbReference type="PROSITE" id="PS00108">
    <property type="entry name" value="PROTEIN_KINASE_ST"/>
    <property type="match status" value="1"/>
</dbReference>
<gene>
    <name evidence="1" type="ORF">DCAR_0208312</name>
</gene>
<proteinExistence type="predicted"/>
<keyword evidence="2" id="KW-1185">Reference proteome</keyword>
<dbReference type="InterPro" id="IPR008271">
    <property type="entry name" value="Ser/Thr_kinase_AS"/>
</dbReference>
<dbReference type="AlphaFoldDB" id="A0A161X6F1"/>
<dbReference type="InterPro" id="IPR052751">
    <property type="entry name" value="Plant_MAPKKK"/>
</dbReference>
<dbReference type="GO" id="GO:0009658">
    <property type="term" value="P:chloroplast organization"/>
    <property type="evidence" value="ECO:0007669"/>
    <property type="project" value="EnsemblPlants"/>
</dbReference>
<dbReference type="EMBL" id="CP093344">
    <property type="protein sequence ID" value="WOG89076.1"/>
    <property type="molecule type" value="Genomic_DNA"/>
</dbReference>
<reference evidence="1" key="1">
    <citation type="journal article" date="2016" name="Nat. Genet.">
        <title>A high-quality carrot genome assembly provides new insights into carotenoid accumulation and asterid genome evolution.</title>
        <authorList>
            <person name="Iorizzo M."/>
            <person name="Ellison S."/>
            <person name="Senalik D."/>
            <person name="Zeng P."/>
            <person name="Satapoomin P."/>
            <person name="Huang J."/>
            <person name="Bowman M."/>
            <person name="Iovene M."/>
            <person name="Sanseverino W."/>
            <person name="Cavagnaro P."/>
            <person name="Yildiz M."/>
            <person name="Macko-Podgorni A."/>
            <person name="Moranska E."/>
            <person name="Grzebelus E."/>
            <person name="Grzebelus D."/>
            <person name="Ashrafi H."/>
            <person name="Zheng Z."/>
            <person name="Cheng S."/>
            <person name="Spooner D."/>
            <person name="Van Deynze A."/>
            <person name="Simon P."/>
        </authorList>
    </citation>
    <scope>NUCLEOTIDE SEQUENCE</scope>
    <source>
        <tissue evidence="1">Leaf</tissue>
    </source>
</reference>
<dbReference type="PROSITE" id="PS50011">
    <property type="entry name" value="PROTEIN_KINASE_DOM"/>
    <property type="match status" value="1"/>
</dbReference>
<name>A0A161X6F1_DAUCS</name>
<reference evidence="1" key="2">
    <citation type="submission" date="2022-03" db="EMBL/GenBank/DDBJ databases">
        <title>Draft title - Genomic analysis of global carrot germplasm unveils the trajectory of domestication and the origin of high carotenoid orange carrot.</title>
        <authorList>
            <person name="Iorizzo M."/>
            <person name="Ellison S."/>
            <person name="Senalik D."/>
            <person name="Macko-Podgorni A."/>
            <person name="Grzebelus D."/>
            <person name="Bostan H."/>
            <person name="Rolling W."/>
            <person name="Curaba J."/>
            <person name="Simon P."/>
        </authorList>
    </citation>
    <scope>NUCLEOTIDE SEQUENCE</scope>
    <source>
        <tissue evidence="1">Leaf</tissue>
    </source>
</reference>
<dbReference type="GO" id="GO:0019901">
    <property type="term" value="F:protein kinase binding"/>
    <property type="evidence" value="ECO:0007669"/>
    <property type="project" value="EnsemblPlants"/>
</dbReference>
<sequence>MESVQRSWLRGACIGQGSFGTVNLAVDESDGRVFAVKSVELTSSNSQLLALENEIKILKSLSSPYVVNYLGDDVSRENSTAYRNLHVEYMPGGTAAELAKFPGADVDEGIVGPVTRCVVSALKYAHSLGIVHCDVKGRNVLVGSSKGVAKLADFGSAVESKEWKLPRGSPLWMAPEVIRGEYQGPESDVWSLGCTVIEMVTGKPAWQDKGFDTVFRIGYSDDLPKIPSQLSRLGKDFLDKCLRRNREERWSCDQLLQHPFLLTTCLSDVDAEVSPRCTLDWLNSNFSDEDDDQNLEIFNFEFGTTKIDSNVANVKSSDFLGKDRISKLASKTGAIWEESDGWVSVRTLADEKEQAAGSNWSNGADEKEEERAIMEVDDLTEETTKTCSVSKVCGEISGAINCEYSDSKDNNNVLLNQEFHECFPDKFTARAEGVLICPHVIQHKSYSYCTGNHMFWLSYFYCHKCKHRSYMTILCFTFCVQLRFITCFLTESDKLELKIKANHCLHRYTSHS</sequence>
<dbReference type="Pfam" id="PF00069">
    <property type="entry name" value="Pkinase"/>
    <property type="match status" value="1"/>
</dbReference>